<comment type="similarity">
    <text evidence="1 6">Belongs to the F-actin-capping protein alpha subunit family.</text>
</comment>
<dbReference type="InterPro" id="IPR002189">
    <property type="entry name" value="CapZ_alpha"/>
</dbReference>
<dbReference type="Proteomes" id="UP000515788">
    <property type="component" value="Chromosome 1"/>
</dbReference>
<keyword evidence="8" id="KW-1185">Reference proteome</keyword>
<proteinExistence type="inferred from homology"/>
<evidence type="ECO:0000256" key="4">
    <source>
        <dbReference type="ARBA" id="ARBA00023203"/>
    </source>
</evidence>
<dbReference type="KEGG" id="tgb:HG536_0A04340"/>
<reference evidence="7 8" key="1">
    <citation type="submission" date="2020-06" db="EMBL/GenBank/DDBJ databases">
        <title>The yeast mating-type switching endonuclease HO is a domesticated member of an unorthodox homing genetic element family.</title>
        <authorList>
            <person name="Coughlan A.Y."/>
            <person name="Lombardi L."/>
            <person name="Braun-Galleani S."/>
            <person name="Martos A.R."/>
            <person name="Galeote V."/>
            <person name="Bigey F."/>
            <person name="Dequin S."/>
            <person name="Byrne K.P."/>
            <person name="Wolfe K.H."/>
        </authorList>
    </citation>
    <scope>NUCLEOTIDE SEQUENCE [LARGE SCALE GENOMIC DNA]</scope>
    <source>
        <strain evidence="7 8">CBS764</strain>
    </source>
</reference>
<dbReference type="PROSITE" id="PS00748">
    <property type="entry name" value="F_ACTIN_CAPPING_A_1"/>
    <property type="match status" value="1"/>
</dbReference>
<dbReference type="SUPFAM" id="SSF90096">
    <property type="entry name" value="Subunits of heterodimeric actin filament capping protein Capz"/>
    <property type="match status" value="1"/>
</dbReference>
<dbReference type="PROSITE" id="PS00749">
    <property type="entry name" value="F_ACTIN_CAPPING_A_2"/>
    <property type="match status" value="1"/>
</dbReference>
<name>A0A7G3ZAT0_9SACH</name>
<dbReference type="EMBL" id="CP059246">
    <property type="protein sequence ID" value="QLL30616.1"/>
    <property type="molecule type" value="Genomic_DNA"/>
</dbReference>
<dbReference type="FunFam" id="3.90.1150.210:FF:000003">
    <property type="entry name" value="F-actin-capping protein subunit alpha"/>
    <property type="match status" value="1"/>
</dbReference>
<dbReference type="GO" id="GO:0030479">
    <property type="term" value="C:actin cortical patch"/>
    <property type="evidence" value="ECO:0007669"/>
    <property type="project" value="TreeGrafter"/>
</dbReference>
<evidence type="ECO:0000256" key="2">
    <source>
        <dbReference type="ARBA" id="ARBA00014038"/>
    </source>
</evidence>
<dbReference type="GeneID" id="59323713"/>
<keyword evidence="3 6" id="KW-0117">Actin capping</keyword>
<dbReference type="GO" id="GO:0030036">
    <property type="term" value="P:actin cytoskeleton organization"/>
    <property type="evidence" value="ECO:0007669"/>
    <property type="project" value="TreeGrafter"/>
</dbReference>
<gene>
    <name evidence="7" type="ORF">HG536_0A04340</name>
</gene>
<protein>
    <recommendedName>
        <fullName evidence="2 6">F-actin-capping protein subunit alpha</fullName>
    </recommendedName>
</protein>
<dbReference type="Gene3D" id="3.90.1150.210">
    <property type="entry name" value="F-actin capping protein, beta subunit"/>
    <property type="match status" value="1"/>
</dbReference>
<dbReference type="Pfam" id="PF01267">
    <property type="entry name" value="F-actin_cap_A"/>
    <property type="match status" value="1"/>
</dbReference>
<comment type="function">
    <text evidence="5 6">F-actin-capping proteins bind in a Ca(2+)-independent manner to the fast growing ends of actin filaments (barbed end) thereby blocking the exchange of subunits at these ends. Unlike other capping proteins (such as gelsolin and severin), these proteins do not sever actin filaments.</text>
</comment>
<evidence type="ECO:0000313" key="8">
    <source>
        <dbReference type="Proteomes" id="UP000515788"/>
    </source>
</evidence>
<organism evidence="7 8">
    <name type="scientific">Torulaspora globosa</name>
    <dbReference type="NCBI Taxonomy" id="48254"/>
    <lineage>
        <taxon>Eukaryota</taxon>
        <taxon>Fungi</taxon>
        <taxon>Dikarya</taxon>
        <taxon>Ascomycota</taxon>
        <taxon>Saccharomycotina</taxon>
        <taxon>Saccharomycetes</taxon>
        <taxon>Saccharomycetales</taxon>
        <taxon>Saccharomycetaceae</taxon>
        <taxon>Torulaspora</taxon>
    </lineage>
</organism>
<dbReference type="PRINTS" id="PR00191">
    <property type="entry name" value="FACTINCAPA"/>
</dbReference>
<evidence type="ECO:0000256" key="3">
    <source>
        <dbReference type="ARBA" id="ARBA00022467"/>
    </source>
</evidence>
<dbReference type="PANTHER" id="PTHR10653">
    <property type="entry name" value="F-ACTIN-CAPPING PROTEIN SUBUNIT ALPHA"/>
    <property type="match status" value="1"/>
</dbReference>
<dbReference type="PANTHER" id="PTHR10653:SF0">
    <property type="entry name" value="F-ACTIN-CAPPING PROTEIN SUBUNIT ALPHA"/>
    <property type="match status" value="1"/>
</dbReference>
<accession>A0A7G3ZAT0</accession>
<dbReference type="RefSeq" id="XP_037137291.1">
    <property type="nucleotide sequence ID" value="XM_037281396.1"/>
</dbReference>
<dbReference type="Gene3D" id="3.30.1140.60">
    <property type="entry name" value="F-actin capping protein, alpha subunit"/>
    <property type="match status" value="1"/>
</dbReference>
<sequence>MSSTAFESIISQIISDSPSGEITEVWNDLIAIAGPSAKDAILDSIEQYNIQNTVPVDIDGKSVIISSYNKEGSKFYDPVDHKLFSVDHLNRKGLDIEPYNSTTLNTFQQTILDGLQNYASTNFPGQVTLAVYPVVEEPAKVAIIIVSTKYNPSNFWNGDWRSQYIYDSSSKELEGNIDVQAHYYEDGNVRFKSAKEVRVSNLDDVVKAIQEAEEDFERNLDTSFSELNEKQFKTLRRKLPITRSKVNWGKAIGSYRLGKDAAQGN</sequence>
<dbReference type="GO" id="GO:0051016">
    <property type="term" value="P:barbed-end actin filament capping"/>
    <property type="evidence" value="ECO:0007669"/>
    <property type="project" value="UniProtKB-UniRule"/>
</dbReference>
<evidence type="ECO:0000256" key="5">
    <source>
        <dbReference type="ARBA" id="ARBA00025389"/>
    </source>
</evidence>
<dbReference type="GO" id="GO:0051015">
    <property type="term" value="F:actin filament binding"/>
    <property type="evidence" value="ECO:0007669"/>
    <property type="project" value="TreeGrafter"/>
</dbReference>
<dbReference type="InterPro" id="IPR037282">
    <property type="entry name" value="CapZ_alpha/beta"/>
</dbReference>
<dbReference type="InterPro" id="IPR042489">
    <property type="entry name" value="CapZ_alpha_1"/>
</dbReference>
<evidence type="ECO:0000313" key="7">
    <source>
        <dbReference type="EMBL" id="QLL30616.1"/>
    </source>
</evidence>
<evidence type="ECO:0000256" key="1">
    <source>
        <dbReference type="ARBA" id="ARBA00010479"/>
    </source>
</evidence>
<dbReference type="InterPro" id="IPR017865">
    <property type="entry name" value="F-actin_cap_asu_CS"/>
</dbReference>
<dbReference type="AlphaFoldDB" id="A0A7G3ZAT0"/>
<dbReference type="GO" id="GO:0008290">
    <property type="term" value="C:F-actin capping protein complex"/>
    <property type="evidence" value="ECO:0007669"/>
    <property type="project" value="UniProtKB-UniRule"/>
</dbReference>
<dbReference type="InterPro" id="IPR042276">
    <property type="entry name" value="CapZ_alpha/beta_2"/>
</dbReference>
<keyword evidence="4 6" id="KW-0009">Actin-binding</keyword>
<dbReference type="OrthoDB" id="340550at2759"/>
<evidence type="ECO:0000256" key="6">
    <source>
        <dbReference type="RuleBase" id="RU365077"/>
    </source>
</evidence>
<comment type="subunit">
    <text evidence="6">Heterodimer of an alpha and a beta subunit.</text>
</comment>